<name>A0A8B8QX82_9MYRT</name>
<dbReference type="KEGG" id="rarg:115756268"/>
<keyword evidence="1" id="KW-0677">Repeat</keyword>
<feature type="repeat" description="PPR" evidence="2">
    <location>
        <begin position="266"/>
        <end position="300"/>
    </location>
</feature>
<dbReference type="InterPro" id="IPR046848">
    <property type="entry name" value="E_motif"/>
</dbReference>
<feature type="repeat" description="PPR" evidence="2">
    <location>
        <begin position="569"/>
        <end position="603"/>
    </location>
</feature>
<feature type="repeat" description="PPR" evidence="2">
    <location>
        <begin position="368"/>
        <end position="402"/>
    </location>
</feature>
<sequence>MTLYMPLFRACARLRTLTQLHAHLLVAGLHRDPLASTKLIQSYAEMGSLGSSRLVFDHFHDADSFMWGVLIKCCVWGRAFEQAVSLYREMVCQRKEITRFIYPSVLRACSCSGNLSAGETVHGTIIKCGLDGDHVIQSSLLCVYGEMGSLHNARKVFDDMSGTDVVSWSSMISSYVDNGDPSGGLDVFRWMLLQGFEPDSVTMIGVAEVCAQLGSLCLARLTHGQVLTRNIECDDATLNNSLVAMYSKCGDLSSAEVLFNTATCRSAASWTAMISSYNQRGCFREALDVFSEMQESQSKANNVTMMAILCSCARLGWLREGQSVHCFVIKNAMDPGYDFLGPPLIEFYADCGRVPDSEKTFMTIEERDAVSWNMLITVYARKGFLEEALSTFLQMRGQGVVPDSFSLTTSLWSCGSMGCSQLGCQIHGVVMKSHIHNEFVQNALIDMYSKCGYLDSAYGVFLEIHKRDIVTWNTMICGFCQNGYSLEAIHLFDEMYLNCFIMDEVSFLSVIQACSHLGYLEKGKWVHHKLIINGVRKDLYIDTALTDMYAKSGDLKSAQAVFDSMPEKTVVSWSAMIAGYGTHGQVDIAISLFNQMVQMGIQPNDITFMNVLSACSHAGSVEHGKLYFRLMNSHGVAPKLEHFACLIDLLSRSGNLDEAYSVISSMPFPADSSIWGAFISGCRIHRRMDIFQIIQRDLLDVDTDDTGYYTLLSNIHAEEGNWGQSRKLRLTMESTGLKKVPGYSLIELGNRTYKFGAGDMSNLQIEEICNIWERNLQNLALEQC</sequence>
<dbReference type="Pfam" id="PF13041">
    <property type="entry name" value="PPR_2"/>
    <property type="match status" value="4"/>
</dbReference>
<dbReference type="Gene3D" id="1.25.40.10">
    <property type="entry name" value="Tetratricopeptide repeat domain"/>
    <property type="match status" value="5"/>
</dbReference>
<dbReference type="PANTHER" id="PTHR47926:SF344">
    <property type="entry name" value="OS07G0636900 PROTEIN"/>
    <property type="match status" value="1"/>
</dbReference>
<gene>
    <name evidence="4" type="primary">LOC115756268</name>
</gene>
<dbReference type="PROSITE" id="PS51375">
    <property type="entry name" value="PPR"/>
    <property type="match status" value="6"/>
</dbReference>
<evidence type="ECO:0000256" key="1">
    <source>
        <dbReference type="ARBA" id="ARBA00022737"/>
    </source>
</evidence>
<evidence type="ECO:0000313" key="4">
    <source>
        <dbReference type="RefSeq" id="XP_030551834.1"/>
    </source>
</evidence>
<dbReference type="InterPro" id="IPR002885">
    <property type="entry name" value="PPR_rpt"/>
</dbReference>
<dbReference type="Pfam" id="PF01535">
    <property type="entry name" value="PPR"/>
    <property type="match status" value="5"/>
</dbReference>
<dbReference type="FunFam" id="1.25.40.10:FF:000284">
    <property type="entry name" value="Pentatricopeptide repeat-containing protein"/>
    <property type="match status" value="1"/>
</dbReference>
<dbReference type="FunFam" id="1.25.40.10:FF:000090">
    <property type="entry name" value="Pentatricopeptide repeat-containing protein, chloroplastic"/>
    <property type="match status" value="1"/>
</dbReference>
<dbReference type="OrthoDB" id="185373at2759"/>
<protein>
    <submittedName>
        <fullName evidence="4">Pentatricopeptide repeat-containing protein At1g69350, mitochondrial</fullName>
    </submittedName>
</protein>
<evidence type="ECO:0000256" key="2">
    <source>
        <dbReference type="PROSITE-ProRule" id="PRU00708"/>
    </source>
</evidence>
<dbReference type="GeneID" id="115756268"/>
<dbReference type="GO" id="GO:0003723">
    <property type="term" value="F:RNA binding"/>
    <property type="evidence" value="ECO:0007669"/>
    <property type="project" value="InterPro"/>
</dbReference>
<accession>A0A8B8QX82</accession>
<reference evidence="4" key="1">
    <citation type="submission" date="2025-08" db="UniProtKB">
        <authorList>
            <consortium name="RefSeq"/>
        </authorList>
    </citation>
    <scope>IDENTIFICATION</scope>
    <source>
        <tissue evidence="4">Leaf</tissue>
    </source>
</reference>
<dbReference type="PANTHER" id="PTHR47926">
    <property type="entry name" value="PENTATRICOPEPTIDE REPEAT-CONTAINING PROTEIN"/>
    <property type="match status" value="1"/>
</dbReference>
<dbReference type="InterPro" id="IPR046960">
    <property type="entry name" value="PPR_At4g14850-like_plant"/>
</dbReference>
<dbReference type="InterPro" id="IPR011990">
    <property type="entry name" value="TPR-like_helical_dom_sf"/>
</dbReference>
<feature type="repeat" description="PPR" evidence="2">
    <location>
        <begin position="604"/>
        <end position="638"/>
    </location>
</feature>
<dbReference type="Pfam" id="PF20431">
    <property type="entry name" value="E_motif"/>
    <property type="match status" value="1"/>
</dbReference>
<feature type="repeat" description="PPR" evidence="2">
    <location>
        <begin position="164"/>
        <end position="198"/>
    </location>
</feature>
<dbReference type="GO" id="GO:0009451">
    <property type="term" value="P:RNA modification"/>
    <property type="evidence" value="ECO:0007669"/>
    <property type="project" value="InterPro"/>
</dbReference>
<dbReference type="FunFam" id="1.25.40.10:FF:000344">
    <property type="entry name" value="Pentatricopeptide repeat-containing protein"/>
    <property type="match status" value="1"/>
</dbReference>
<keyword evidence="3" id="KW-1185">Reference proteome</keyword>
<dbReference type="Proteomes" id="UP000827889">
    <property type="component" value="Chromosome 6"/>
</dbReference>
<proteinExistence type="predicted"/>
<dbReference type="RefSeq" id="XP_030551834.1">
    <property type="nucleotide sequence ID" value="XM_030695974.2"/>
</dbReference>
<evidence type="ECO:0000313" key="3">
    <source>
        <dbReference type="Proteomes" id="UP000827889"/>
    </source>
</evidence>
<dbReference type="AlphaFoldDB" id="A0A8B8QX82"/>
<dbReference type="NCBIfam" id="TIGR00756">
    <property type="entry name" value="PPR"/>
    <property type="match status" value="5"/>
</dbReference>
<feature type="repeat" description="PPR" evidence="2">
    <location>
        <begin position="468"/>
        <end position="502"/>
    </location>
</feature>
<organism evidence="3 4">
    <name type="scientific">Rhodamnia argentea</name>
    <dbReference type="NCBI Taxonomy" id="178133"/>
    <lineage>
        <taxon>Eukaryota</taxon>
        <taxon>Viridiplantae</taxon>
        <taxon>Streptophyta</taxon>
        <taxon>Embryophyta</taxon>
        <taxon>Tracheophyta</taxon>
        <taxon>Spermatophyta</taxon>
        <taxon>Magnoliopsida</taxon>
        <taxon>eudicotyledons</taxon>
        <taxon>Gunneridae</taxon>
        <taxon>Pentapetalae</taxon>
        <taxon>rosids</taxon>
        <taxon>malvids</taxon>
        <taxon>Myrtales</taxon>
        <taxon>Myrtaceae</taxon>
        <taxon>Myrtoideae</taxon>
        <taxon>Myrteae</taxon>
        <taxon>Australasian group</taxon>
        <taxon>Rhodamnia</taxon>
    </lineage>
</organism>